<evidence type="ECO:0000256" key="1">
    <source>
        <dbReference type="ARBA" id="ARBA00004123"/>
    </source>
</evidence>
<dbReference type="PANTHER" id="PTHR33057:SF26">
    <property type="entry name" value="TRANSCRIPTION REPRESSOR OFP13"/>
    <property type="match status" value="1"/>
</dbReference>
<proteinExistence type="predicted"/>
<comment type="subcellular location">
    <subcellularLocation>
        <location evidence="1 6">Nucleus</location>
    </subcellularLocation>
</comment>
<dbReference type="NCBIfam" id="TIGR01568">
    <property type="entry name" value="A_thal_3678"/>
    <property type="match status" value="1"/>
</dbReference>
<organism evidence="9 10">
    <name type="scientific">Musa troglodytarum</name>
    <name type="common">fe'i banana</name>
    <dbReference type="NCBI Taxonomy" id="320322"/>
    <lineage>
        <taxon>Eukaryota</taxon>
        <taxon>Viridiplantae</taxon>
        <taxon>Streptophyta</taxon>
        <taxon>Embryophyta</taxon>
        <taxon>Tracheophyta</taxon>
        <taxon>Spermatophyta</taxon>
        <taxon>Magnoliopsida</taxon>
        <taxon>Liliopsida</taxon>
        <taxon>Zingiberales</taxon>
        <taxon>Musaceae</taxon>
        <taxon>Musa</taxon>
    </lineage>
</organism>
<accession>A0A9E7GVM6</accession>
<evidence type="ECO:0000259" key="8">
    <source>
        <dbReference type="PROSITE" id="PS51754"/>
    </source>
</evidence>
<keyword evidence="5 6" id="KW-0539">Nucleus</keyword>
<dbReference type="InterPro" id="IPR038933">
    <property type="entry name" value="Ovate"/>
</dbReference>
<dbReference type="GO" id="GO:0005634">
    <property type="term" value="C:nucleus"/>
    <property type="evidence" value="ECO:0007669"/>
    <property type="project" value="UniProtKB-SubCell"/>
</dbReference>
<feature type="compositionally biased region" description="Basic and acidic residues" evidence="7">
    <location>
        <begin position="209"/>
        <end position="231"/>
    </location>
</feature>
<evidence type="ECO:0000256" key="5">
    <source>
        <dbReference type="ARBA" id="ARBA00023242"/>
    </source>
</evidence>
<protein>
    <recommendedName>
        <fullName evidence="6">Transcription repressor</fullName>
    </recommendedName>
    <alternativeName>
        <fullName evidence="6">Ovate family protein</fullName>
    </alternativeName>
</protein>
<dbReference type="OrthoDB" id="683906at2759"/>
<feature type="domain" description="OVATE" evidence="8">
    <location>
        <begin position="123"/>
        <end position="185"/>
    </location>
</feature>
<dbReference type="AlphaFoldDB" id="A0A9E7GVM6"/>
<dbReference type="InterPro" id="IPR006458">
    <property type="entry name" value="Ovate_C"/>
</dbReference>
<name>A0A9E7GVM6_9LILI</name>
<evidence type="ECO:0000256" key="2">
    <source>
        <dbReference type="ARBA" id="ARBA00022491"/>
    </source>
</evidence>
<dbReference type="GO" id="GO:0045892">
    <property type="term" value="P:negative regulation of DNA-templated transcription"/>
    <property type="evidence" value="ECO:0007669"/>
    <property type="project" value="UniProtKB-UniRule"/>
</dbReference>
<dbReference type="EMBL" id="CP097510">
    <property type="protein sequence ID" value="URE22694.1"/>
    <property type="molecule type" value="Genomic_DNA"/>
</dbReference>
<evidence type="ECO:0000256" key="3">
    <source>
        <dbReference type="ARBA" id="ARBA00023015"/>
    </source>
</evidence>
<evidence type="ECO:0000256" key="7">
    <source>
        <dbReference type="SAM" id="MobiDB-lite"/>
    </source>
</evidence>
<evidence type="ECO:0000256" key="4">
    <source>
        <dbReference type="ARBA" id="ARBA00023163"/>
    </source>
</evidence>
<reference evidence="9" key="1">
    <citation type="submission" date="2022-05" db="EMBL/GenBank/DDBJ databases">
        <title>The Musa troglodytarum L. genome provides insights into the mechanism of non-climacteric behaviour and enrichment of carotenoids.</title>
        <authorList>
            <person name="Wang J."/>
        </authorList>
    </citation>
    <scope>NUCLEOTIDE SEQUENCE</scope>
    <source>
        <tissue evidence="9">Leaf</tissue>
    </source>
</reference>
<evidence type="ECO:0000256" key="6">
    <source>
        <dbReference type="RuleBase" id="RU367028"/>
    </source>
</evidence>
<comment type="function">
    <text evidence="6">Transcriptional repressor that regulates multiple aspects of plant growth and development.</text>
</comment>
<dbReference type="PROSITE" id="PS51754">
    <property type="entry name" value="OVATE"/>
    <property type="match status" value="1"/>
</dbReference>
<gene>
    <name evidence="9" type="ORF">MUK42_17521</name>
</gene>
<dbReference type="PANTHER" id="PTHR33057">
    <property type="entry name" value="TRANSCRIPTION REPRESSOR OFP7-RELATED"/>
    <property type="match status" value="1"/>
</dbReference>
<feature type="region of interest" description="Disordered" evidence="7">
    <location>
        <begin position="209"/>
        <end position="236"/>
    </location>
</feature>
<evidence type="ECO:0000313" key="9">
    <source>
        <dbReference type="EMBL" id="URE22694.1"/>
    </source>
</evidence>
<keyword evidence="2 6" id="KW-0678">Repressor</keyword>
<keyword evidence="10" id="KW-1185">Reference proteome</keyword>
<keyword evidence="4 6" id="KW-0804">Transcription</keyword>
<dbReference type="Proteomes" id="UP001055439">
    <property type="component" value="Chromosome 8"/>
</dbReference>
<keyword evidence="3 6" id="KW-0805">Transcription regulation</keyword>
<evidence type="ECO:0000313" key="10">
    <source>
        <dbReference type="Proteomes" id="UP001055439"/>
    </source>
</evidence>
<sequence length="405" mass="45335">MGRKLGFTYLFSRMRDPKHASSSVPSVPPLPWTSCRHPRTRSFREEDGEAEHDGTNACSFDLTVSCSESISTAWEGPSSDAAEAVIRGLRSDRLFFEPGGATRSIVAEEEAAEADSIPFEGSIAMAVDSEDPYRDFKQSMEEMVMAHGVKLDWAWLEEMLAWYLRVNGKKIHEIIVGAFLDLLLSLAPSPSSSSCSSCTFGIEEEEESVKCKQMDQTRREDVEESQWSEHEGEGEEEEASAELYRFIHSGVVSSARASSTDRVQFDATRPAALTQRCCPRVGRKGPQYVDRRGGHGLVWTAAAVVRWRSGRGMHAAARSRLNHVRWTTSQEVYRGTVDEQAGSCGAVALTLRPAALDHEGDVVPSCPPWVRRNRWARHCRLRRLWTPDKCRCGKRVFFSFCFSSE</sequence>
<dbReference type="Pfam" id="PF04844">
    <property type="entry name" value="Ovate"/>
    <property type="match status" value="1"/>
</dbReference>